<evidence type="ECO:0000313" key="3">
    <source>
        <dbReference type="Proteomes" id="UP000655570"/>
    </source>
</evidence>
<name>A0ABR8U2Z7_9CELL</name>
<evidence type="ECO:0008006" key="4">
    <source>
        <dbReference type="Google" id="ProtNLM"/>
    </source>
</evidence>
<keyword evidence="3" id="KW-1185">Reference proteome</keyword>
<gene>
    <name evidence="2" type="ORF">H9641_16925</name>
</gene>
<feature type="transmembrane region" description="Helical" evidence="1">
    <location>
        <begin position="148"/>
        <end position="169"/>
    </location>
</feature>
<keyword evidence="1" id="KW-0812">Transmembrane</keyword>
<proteinExistence type="predicted"/>
<comment type="caution">
    <text evidence="2">The sequence shown here is derived from an EMBL/GenBank/DDBJ whole genome shotgun (WGS) entry which is preliminary data.</text>
</comment>
<reference evidence="2 3" key="1">
    <citation type="submission" date="2020-08" db="EMBL/GenBank/DDBJ databases">
        <title>A Genomic Blueprint of the Chicken Gut Microbiome.</title>
        <authorList>
            <person name="Gilroy R."/>
            <person name="Ravi A."/>
            <person name="Getino M."/>
            <person name="Pursley I."/>
            <person name="Horton D.L."/>
            <person name="Alikhan N.-F."/>
            <person name="Baker D."/>
            <person name="Gharbi K."/>
            <person name="Hall N."/>
            <person name="Watson M."/>
            <person name="Adriaenssens E.M."/>
            <person name="Foster-Nyarko E."/>
            <person name="Jarju S."/>
            <person name="Secka A."/>
            <person name="Antonio M."/>
            <person name="Oren A."/>
            <person name="Chaudhuri R."/>
            <person name="La Ragione R.M."/>
            <person name="Hildebrand F."/>
            <person name="Pallen M.J."/>
        </authorList>
    </citation>
    <scope>NUCLEOTIDE SEQUENCE [LARGE SCALE GENOMIC DNA]</scope>
    <source>
        <strain evidence="2 3">Sa2CUA9</strain>
    </source>
</reference>
<dbReference type="RefSeq" id="WP_191805596.1">
    <property type="nucleotide sequence ID" value="NZ_JACSQF010000021.1"/>
</dbReference>
<evidence type="ECO:0000256" key="1">
    <source>
        <dbReference type="SAM" id="Phobius"/>
    </source>
</evidence>
<organism evidence="2 3">
    <name type="scientific">Oerskovia merdavium</name>
    <dbReference type="NCBI Taxonomy" id="2762227"/>
    <lineage>
        <taxon>Bacteria</taxon>
        <taxon>Bacillati</taxon>
        <taxon>Actinomycetota</taxon>
        <taxon>Actinomycetes</taxon>
        <taxon>Micrococcales</taxon>
        <taxon>Cellulomonadaceae</taxon>
        <taxon>Oerskovia</taxon>
    </lineage>
</organism>
<evidence type="ECO:0000313" key="2">
    <source>
        <dbReference type="EMBL" id="MBD7982386.1"/>
    </source>
</evidence>
<dbReference type="EMBL" id="JACSQF010000021">
    <property type="protein sequence ID" value="MBD7982386.1"/>
    <property type="molecule type" value="Genomic_DNA"/>
</dbReference>
<keyword evidence="1" id="KW-1133">Transmembrane helix</keyword>
<dbReference type="Proteomes" id="UP000655570">
    <property type="component" value="Unassembled WGS sequence"/>
</dbReference>
<accession>A0ABR8U2Z7</accession>
<feature type="transmembrane region" description="Helical" evidence="1">
    <location>
        <begin position="115"/>
        <end position="136"/>
    </location>
</feature>
<sequence>MRRRDLTPHERFERSARFWARAYPRRWREVHGDELLAVQQDVAQAAAEATGAPVPDRLSVGEVRGLLCAGWGLRWRERPPLWRWVLYRFGLRLPARYWWWVADDIRGAFYSVRDAVSPLVLIYSPMLVVLMGYAWFTGRPVADYWPTFLSSGFFWFFVVLLLIPPATFLRKSRTRDAWYRHVVYGNVPEQMRPATVTTGGQTGSDQDRT</sequence>
<protein>
    <recommendedName>
        <fullName evidence="4">DUF1353 domain-containing protein</fullName>
    </recommendedName>
</protein>
<keyword evidence="1" id="KW-0472">Membrane</keyword>